<reference evidence="10" key="1">
    <citation type="submission" date="2016-10" db="EMBL/GenBank/DDBJ databases">
        <authorList>
            <person name="Varghese N."/>
            <person name="Submissions S."/>
        </authorList>
    </citation>
    <scope>NUCLEOTIDE SEQUENCE [LARGE SCALE GENOMIC DNA]</scope>
    <source>
        <strain evidence="10">DSM 45422</strain>
    </source>
</reference>
<dbReference type="Pfam" id="PF09335">
    <property type="entry name" value="VTT_dom"/>
    <property type="match status" value="1"/>
</dbReference>
<sequence>MRGYGLVLAVLVGGALLLFGLAEWAALPLLTDPRLAMRSAGVATALLGLGLLTADVFLPVPSSVVMVAHGALFGLVPGAALSLLGGVSAALVGFALGRRGRGVVERVTTPAQRARADRLLTRWGPWAVVSTRAVPVLAETVAVLAGTSPMRWSVLICAGAAGTAVPALLYAAVGAGADTASSAVVAVVLALAFSGLVVVTGGRLRRPSPRP</sequence>
<feature type="transmembrane region" description="Helical" evidence="7">
    <location>
        <begin position="179"/>
        <end position="201"/>
    </location>
</feature>
<evidence type="ECO:0000256" key="6">
    <source>
        <dbReference type="ARBA" id="ARBA00023136"/>
    </source>
</evidence>
<keyword evidence="3" id="KW-1003">Cell membrane</keyword>
<dbReference type="GO" id="GO:0005886">
    <property type="term" value="C:plasma membrane"/>
    <property type="evidence" value="ECO:0007669"/>
    <property type="project" value="UniProtKB-SubCell"/>
</dbReference>
<feature type="transmembrane region" description="Helical" evidence="7">
    <location>
        <begin position="39"/>
        <end position="60"/>
    </location>
</feature>
<comment type="similarity">
    <text evidence="2">Belongs to the DedA family.</text>
</comment>
<organism evidence="9 10">
    <name type="scientific">Geodermatophilus africanus</name>
    <dbReference type="NCBI Taxonomy" id="1137993"/>
    <lineage>
        <taxon>Bacteria</taxon>
        <taxon>Bacillati</taxon>
        <taxon>Actinomycetota</taxon>
        <taxon>Actinomycetes</taxon>
        <taxon>Geodermatophilales</taxon>
        <taxon>Geodermatophilaceae</taxon>
        <taxon>Geodermatophilus</taxon>
    </lineage>
</organism>
<evidence type="ECO:0000256" key="5">
    <source>
        <dbReference type="ARBA" id="ARBA00022989"/>
    </source>
</evidence>
<evidence type="ECO:0000313" key="10">
    <source>
        <dbReference type="Proteomes" id="UP000198921"/>
    </source>
</evidence>
<feature type="domain" description="VTT" evidence="8">
    <location>
        <begin position="60"/>
        <end position="175"/>
    </location>
</feature>
<keyword evidence="4 7" id="KW-0812">Transmembrane</keyword>
<accession>A0A1H3DHZ5</accession>
<dbReference type="InterPro" id="IPR032816">
    <property type="entry name" value="VTT_dom"/>
</dbReference>
<dbReference type="AlphaFoldDB" id="A0A1H3DHZ5"/>
<dbReference type="EMBL" id="FNOT01000002">
    <property type="protein sequence ID" value="SDX66093.1"/>
    <property type="molecule type" value="Genomic_DNA"/>
</dbReference>
<evidence type="ECO:0000256" key="1">
    <source>
        <dbReference type="ARBA" id="ARBA00004651"/>
    </source>
</evidence>
<proteinExistence type="inferred from homology"/>
<feature type="transmembrane region" description="Helical" evidence="7">
    <location>
        <begin position="6"/>
        <end position="27"/>
    </location>
</feature>
<comment type="subcellular location">
    <subcellularLocation>
        <location evidence="1">Cell membrane</location>
        <topology evidence="1">Multi-pass membrane protein</topology>
    </subcellularLocation>
</comment>
<name>A0A1H3DHZ5_9ACTN</name>
<evidence type="ECO:0000256" key="3">
    <source>
        <dbReference type="ARBA" id="ARBA00022475"/>
    </source>
</evidence>
<keyword evidence="6 7" id="KW-0472">Membrane</keyword>
<protein>
    <submittedName>
        <fullName evidence="9">Uncharacterized membrane protein YdjX, TVP38/TMEM64 family, SNARE-associated domain</fullName>
    </submittedName>
</protein>
<keyword evidence="10" id="KW-1185">Reference proteome</keyword>
<evidence type="ECO:0000259" key="8">
    <source>
        <dbReference type="Pfam" id="PF09335"/>
    </source>
</evidence>
<dbReference type="Proteomes" id="UP000198921">
    <property type="component" value="Unassembled WGS sequence"/>
</dbReference>
<dbReference type="PANTHER" id="PTHR42709:SF6">
    <property type="entry name" value="UNDECAPRENYL PHOSPHATE TRANSPORTER A"/>
    <property type="match status" value="1"/>
</dbReference>
<dbReference type="InterPro" id="IPR051311">
    <property type="entry name" value="DedA_domain"/>
</dbReference>
<evidence type="ECO:0000313" key="9">
    <source>
        <dbReference type="EMBL" id="SDX66093.1"/>
    </source>
</evidence>
<dbReference type="RefSeq" id="WP_170856644.1">
    <property type="nucleotide sequence ID" value="NZ_FNOT01000002.1"/>
</dbReference>
<keyword evidence="5 7" id="KW-1133">Transmembrane helix</keyword>
<dbReference type="PANTHER" id="PTHR42709">
    <property type="entry name" value="ALKALINE PHOSPHATASE LIKE PROTEIN"/>
    <property type="match status" value="1"/>
</dbReference>
<gene>
    <name evidence="9" type="ORF">SAMN05660209_01004</name>
</gene>
<evidence type="ECO:0000256" key="2">
    <source>
        <dbReference type="ARBA" id="ARBA00010792"/>
    </source>
</evidence>
<dbReference type="STRING" id="1137993.SAMN05660209_01004"/>
<evidence type="ECO:0000256" key="4">
    <source>
        <dbReference type="ARBA" id="ARBA00022692"/>
    </source>
</evidence>
<feature type="transmembrane region" description="Helical" evidence="7">
    <location>
        <begin position="152"/>
        <end position="173"/>
    </location>
</feature>
<evidence type="ECO:0000256" key="7">
    <source>
        <dbReference type="SAM" id="Phobius"/>
    </source>
</evidence>
<feature type="transmembrane region" description="Helical" evidence="7">
    <location>
        <begin position="72"/>
        <end position="96"/>
    </location>
</feature>